<dbReference type="SUPFAM" id="SSF48452">
    <property type="entry name" value="TPR-like"/>
    <property type="match status" value="1"/>
</dbReference>
<dbReference type="KEGG" id="palk:PSAKL28_51770"/>
<name>A0A077FFU2_9PSED</name>
<evidence type="ECO:0000313" key="2">
    <source>
        <dbReference type="EMBL" id="AIL64317.1"/>
    </source>
</evidence>
<dbReference type="Proteomes" id="UP000028931">
    <property type="component" value="Chromosome"/>
</dbReference>
<proteinExistence type="predicted"/>
<feature type="chain" id="PRO_5001718351" evidence="1">
    <location>
        <begin position="19"/>
        <end position="295"/>
    </location>
</feature>
<evidence type="ECO:0000256" key="1">
    <source>
        <dbReference type="SAM" id="SignalP"/>
    </source>
</evidence>
<dbReference type="OrthoDB" id="7032870at2"/>
<dbReference type="HOGENOM" id="CLU_942903_0_0_6"/>
<protein>
    <submittedName>
        <fullName evidence="2">TPR repeat protein</fullName>
    </submittedName>
</protein>
<keyword evidence="1" id="KW-0732">Signal</keyword>
<feature type="signal peptide" evidence="1">
    <location>
        <begin position="1"/>
        <end position="18"/>
    </location>
</feature>
<evidence type="ECO:0000313" key="3">
    <source>
        <dbReference type="Proteomes" id="UP000028931"/>
    </source>
</evidence>
<reference evidence="2 3" key="1">
    <citation type="submission" date="2014-07" db="EMBL/GenBank/DDBJ databases">
        <authorList>
            <person name="Lee K."/>
            <person name="Lim J.Y."/>
            <person name="Hwang I."/>
        </authorList>
    </citation>
    <scope>NUCLEOTIDE SEQUENCE [LARGE SCALE GENOMIC DNA]</scope>
    <source>
        <strain evidence="2 3">KL28</strain>
    </source>
</reference>
<gene>
    <name evidence="2" type="ORF">PSAKL28_51770</name>
</gene>
<dbReference type="InterPro" id="IPR011990">
    <property type="entry name" value="TPR-like_helical_dom_sf"/>
</dbReference>
<dbReference type="RefSeq" id="WP_038615949.1">
    <property type="nucleotide sequence ID" value="NZ_CP009048.1"/>
</dbReference>
<organism evidence="2 3">
    <name type="scientific">Pseudomonas alkylphenolica</name>
    <dbReference type="NCBI Taxonomy" id="237609"/>
    <lineage>
        <taxon>Bacteria</taxon>
        <taxon>Pseudomonadati</taxon>
        <taxon>Pseudomonadota</taxon>
        <taxon>Gammaproteobacteria</taxon>
        <taxon>Pseudomonadales</taxon>
        <taxon>Pseudomonadaceae</taxon>
        <taxon>Pseudomonas</taxon>
    </lineage>
</organism>
<dbReference type="AlphaFoldDB" id="A0A077FFU2"/>
<sequence>MRRLLAVICGLGVAQALADTRTFTLTPDFSGASQVQLTLQDNRWQAQLTGGDGQSQSLADVCQPEQGQVQVRDVFTVRGDKDYLVVQCAAVVAHPGFEYYALNGLVFQAGVYFWDNGALLRDARASLALSGYEGSMTENWSQHHWYHTQSLARQKLLEQVRGHGRDSLKLAREIVLARLAIEDRDAVYTYLDIELPRLLREEPLSAQTAALYNDLGYALQQGEWHSAAYELFAKVEGVVPQRVVLKLNIADSLWALYKRKQAAEYYRSYVQAMNSAGKPGIIPERARSRSQEPQS</sequence>
<dbReference type="EMBL" id="CP009048">
    <property type="protein sequence ID" value="AIL64317.1"/>
    <property type="molecule type" value="Genomic_DNA"/>
</dbReference>
<accession>A0A077FFU2</accession>